<dbReference type="EMBL" id="PNBA02000002">
    <property type="protein sequence ID" value="KAG6432039.1"/>
    <property type="molecule type" value="Genomic_DNA"/>
</dbReference>
<feature type="transmembrane region" description="Helical" evidence="1">
    <location>
        <begin position="20"/>
        <end position="41"/>
    </location>
</feature>
<evidence type="ECO:0000313" key="2">
    <source>
        <dbReference type="EMBL" id="KAG6432039.1"/>
    </source>
</evidence>
<comment type="caution">
    <text evidence="2">The sequence shown here is derived from an EMBL/GenBank/DDBJ whole genome shotgun (WGS) entry which is preliminary data.</text>
</comment>
<dbReference type="PANTHER" id="PTHR33306">
    <property type="entry name" value="EXPRESSED PROTEIN-RELATED-RELATED"/>
    <property type="match status" value="1"/>
</dbReference>
<name>A0A8X8YID5_SALSN</name>
<dbReference type="Proteomes" id="UP000298416">
    <property type="component" value="Unassembled WGS sequence"/>
</dbReference>
<evidence type="ECO:0000313" key="3">
    <source>
        <dbReference type="Proteomes" id="UP000298416"/>
    </source>
</evidence>
<sequence>MGWFVRERRSVSWKDRTLDSVAAPPLPLVVFLGLFIMLLCFATYSDYKERIERSKMGLKLGLFLVPVVGTVVVANLMMLRCSWWRYALGGSPPMQRAAAVEGSSPWGLLAVVGLLLVMVHYQSSFQSWFRSF</sequence>
<accession>A0A8X8YID5</accession>
<dbReference type="PANTHER" id="PTHR33306:SF29">
    <property type="match status" value="1"/>
</dbReference>
<gene>
    <name evidence="2" type="ORF">SASPL_103612</name>
</gene>
<feature type="transmembrane region" description="Helical" evidence="1">
    <location>
        <begin position="62"/>
        <end position="86"/>
    </location>
</feature>
<proteinExistence type="predicted"/>
<keyword evidence="1" id="KW-1133">Transmembrane helix</keyword>
<organism evidence="2">
    <name type="scientific">Salvia splendens</name>
    <name type="common">Scarlet sage</name>
    <dbReference type="NCBI Taxonomy" id="180675"/>
    <lineage>
        <taxon>Eukaryota</taxon>
        <taxon>Viridiplantae</taxon>
        <taxon>Streptophyta</taxon>
        <taxon>Embryophyta</taxon>
        <taxon>Tracheophyta</taxon>
        <taxon>Spermatophyta</taxon>
        <taxon>Magnoliopsida</taxon>
        <taxon>eudicotyledons</taxon>
        <taxon>Gunneridae</taxon>
        <taxon>Pentapetalae</taxon>
        <taxon>asterids</taxon>
        <taxon>lamiids</taxon>
        <taxon>Lamiales</taxon>
        <taxon>Lamiaceae</taxon>
        <taxon>Nepetoideae</taxon>
        <taxon>Mentheae</taxon>
        <taxon>Salviinae</taxon>
        <taxon>Salvia</taxon>
        <taxon>Salvia subgen. Calosphace</taxon>
        <taxon>core Calosphace</taxon>
    </lineage>
</organism>
<dbReference type="AlphaFoldDB" id="A0A8X8YID5"/>
<keyword evidence="1" id="KW-0812">Transmembrane</keyword>
<keyword evidence="1" id="KW-0472">Membrane</keyword>
<keyword evidence="3" id="KW-1185">Reference proteome</keyword>
<evidence type="ECO:0000256" key="1">
    <source>
        <dbReference type="SAM" id="Phobius"/>
    </source>
</evidence>
<protein>
    <submittedName>
        <fullName evidence="2">Uncharacterized protein</fullName>
    </submittedName>
</protein>
<reference evidence="2" key="1">
    <citation type="submission" date="2018-01" db="EMBL/GenBank/DDBJ databases">
        <authorList>
            <person name="Mao J.F."/>
        </authorList>
    </citation>
    <scope>NUCLEOTIDE SEQUENCE</scope>
    <source>
        <strain evidence="2">Huo1</strain>
        <tissue evidence="2">Leaf</tissue>
    </source>
</reference>
<reference evidence="2" key="2">
    <citation type="submission" date="2020-08" db="EMBL/GenBank/DDBJ databases">
        <title>Plant Genome Project.</title>
        <authorList>
            <person name="Zhang R.-G."/>
        </authorList>
    </citation>
    <scope>NUCLEOTIDE SEQUENCE</scope>
    <source>
        <strain evidence="2">Huo1</strain>
        <tissue evidence="2">Leaf</tissue>
    </source>
</reference>
<feature type="transmembrane region" description="Helical" evidence="1">
    <location>
        <begin position="106"/>
        <end position="123"/>
    </location>
</feature>